<accession>A0ABW9XMM6</accession>
<proteinExistence type="predicted"/>
<dbReference type="Pfam" id="PF00246">
    <property type="entry name" value="Peptidase_M14"/>
    <property type="match status" value="1"/>
</dbReference>
<protein>
    <recommendedName>
        <fullName evidence="1">Peptidase M14 domain-containing protein</fullName>
    </recommendedName>
</protein>
<organism evidence="2 3">
    <name type="scientific">Paenibacillus glycinis</name>
    <dbReference type="NCBI Taxonomy" id="2697035"/>
    <lineage>
        <taxon>Bacteria</taxon>
        <taxon>Bacillati</taxon>
        <taxon>Bacillota</taxon>
        <taxon>Bacilli</taxon>
        <taxon>Bacillales</taxon>
        <taxon>Paenibacillaceae</taxon>
        <taxon>Paenibacillus</taxon>
    </lineage>
</organism>
<keyword evidence="3" id="KW-1185">Reference proteome</keyword>
<comment type="caution">
    <text evidence="2">The sequence shown here is derived from an EMBL/GenBank/DDBJ whole genome shotgun (WGS) entry which is preliminary data.</text>
</comment>
<reference evidence="2 3" key="1">
    <citation type="submission" date="2020-01" db="EMBL/GenBank/DDBJ databases">
        <title>Paenibacillus soybeanensis sp. nov. isolated from the nodules of soybean (Glycine max(L.) Merr).</title>
        <authorList>
            <person name="Wang H."/>
        </authorList>
    </citation>
    <scope>NUCLEOTIDE SEQUENCE [LARGE SCALE GENOMIC DNA]</scope>
    <source>
        <strain evidence="2 3">T1</strain>
    </source>
</reference>
<evidence type="ECO:0000259" key="1">
    <source>
        <dbReference type="Pfam" id="PF00246"/>
    </source>
</evidence>
<dbReference type="RefSeq" id="WP_161742664.1">
    <property type="nucleotide sequence ID" value="NZ_JAAAMV010000003.1"/>
</dbReference>
<name>A0ABW9XMM6_9BACL</name>
<dbReference type="Proteomes" id="UP000665561">
    <property type="component" value="Unassembled WGS sequence"/>
</dbReference>
<evidence type="ECO:0000313" key="2">
    <source>
        <dbReference type="EMBL" id="NBD23888.1"/>
    </source>
</evidence>
<evidence type="ECO:0000313" key="3">
    <source>
        <dbReference type="Proteomes" id="UP000665561"/>
    </source>
</evidence>
<gene>
    <name evidence="2" type="ORF">GT019_08390</name>
</gene>
<dbReference type="SUPFAM" id="SSF53187">
    <property type="entry name" value="Zn-dependent exopeptidases"/>
    <property type="match status" value="1"/>
</dbReference>
<feature type="domain" description="Peptidase M14" evidence="1">
    <location>
        <begin position="30"/>
        <end position="138"/>
    </location>
</feature>
<sequence length="336" mass="36890">MVEPFWKSDLPAIAQGMAEVKRGRAGVLVTSAGGRDAYVAEYGEKEDFGRTANYSSACGAGDPSHYARKGEGAKPVLLLVGGVHGGELEGMAAVMNLIRLLETGTDYRGKRHDYLYENAGRFRLLLVPCLNPDGRARLPADTLIGTPYEQFVYWMQGSWKDGTLCSWPACKAVHPIKDAAGFLGSYFNDDGVNMMHDNFFAPMARETAALLALAEREAVDFHLSLHGGANEAIHFPAIAYLPAAVRRKHQAFNERMAEVYRERGLPFALVDQWTEKEGASAPSFNLTSAVHHACGGMSMTFESNMGLDAPGERLSAEEILDSHFLLFEEMFRFASR</sequence>
<dbReference type="EMBL" id="JAAAMV010000003">
    <property type="protein sequence ID" value="NBD23888.1"/>
    <property type="molecule type" value="Genomic_DNA"/>
</dbReference>
<dbReference type="InterPro" id="IPR000834">
    <property type="entry name" value="Peptidase_M14"/>
</dbReference>
<dbReference type="Gene3D" id="3.40.630.10">
    <property type="entry name" value="Zn peptidases"/>
    <property type="match status" value="1"/>
</dbReference>